<evidence type="ECO:0008006" key="5">
    <source>
        <dbReference type="Google" id="ProtNLM"/>
    </source>
</evidence>
<sequence>MSAVTQARLQAALATMAAHGAPVQPAMASAQFTAGLDTAAIADSLARLPRPKTKTKGRTQSGEGPTGTDQGWGLLGLFDDFLDALESLSKLGDGKPAESTAKACEEQQAHEQTVDHSQNSCVAGLECIDAANEACVSGVEKLARTFAAFVKAAAAVTGPFSPLTVITAAGATAAATVSTMINARNAAISLACDQIIADATPPAQRGNCDIPVCTDPTPSTGAEPQKVDDDC</sequence>
<gene>
    <name evidence="3" type="ORF">H9867_08585</name>
</gene>
<feature type="compositionally biased region" description="Basic and acidic residues" evidence="1">
    <location>
        <begin position="103"/>
        <end position="113"/>
    </location>
</feature>
<feature type="region of interest" description="Disordered" evidence="1">
    <location>
        <begin position="45"/>
        <end position="71"/>
    </location>
</feature>
<name>A0A9D1RXU9_9CORY</name>
<evidence type="ECO:0000313" key="4">
    <source>
        <dbReference type="Proteomes" id="UP000824189"/>
    </source>
</evidence>
<feature type="non-terminal residue" evidence="3">
    <location>
        <position position="231"/>
    </location>
</feature>
<evidence type="ECO:0000256" key="1">
    <source>
        <dbReference type="SAM" id="MobiDB-lite"/>
    </source>
</evidence>
<evidence type="ECO:0000313" key="3">
    <source>
        <dbReference type="EMBL" id="HIW96516.1"/>
    </source>
</evidence>
<protein>
    <recommendedName>
        <fullName evidence="5">Secreted protein</fullName>
    </recommendedName>
</protein>
<feature type="region of interest" description="Disordered" evidence="1">
    <location>
        <begin position="93"/>
        <end position="113"/>
    </location>
</feature>
<dbReference type="Proteomes" id="UP000824189">
    <property type="component" value="Unassembled WGS sequence"/>
</dbReference>
<comment type="caution">
    <text evidence="3">The sequence shown here is derived from an EMBL/GenBank/DDBJ whole genome shotgun (WGS) entry which is preliminary data.</text>
</comment>
<dbReference type="AlphaFoldDB" id="A0A9D1RXU9"/>
<reference evidence="3" key="1">
    <citation type="journal article" date="2021" name="PeerJ">
        <title>Extensive microbial diversity within the chicken gut microbiome revealed by metagenomics and culture.</title>
        <authorList>
            <person name="Gilroy R."/>
            <person name="Ravi A."/>
            <person name="Getino M."/>
            <person name="Pursley I."/>
            <person name="Horton D.L."/>
            <person name="Alikhan N.F."/>
            <person name="Baker D."/>
            <person name="Gharbi K."/>
            <person name="Hall N."/>
            <person name="Watson M."/>
            <person name="Adriaenssens E.M."/>
            <person name="Foster-Nyarko E."/>
            <person name="Jarju S."/>
            <person name="Secka A."/>
            <person name="Antonio M."/>
            <person name="Oren A."/>
            <person name="Chaudhuri R.R."/>
            <person name="La Ragione R."/>
            <person name="Hildebrand F."/>
            <person name="Pallen M.J."/>
        </authorList>
    </citation>
    <scope>NUCLEOTIDE SEQUENCE</scope>
    <source>
        <strain evidence="3">4376</strain>
    </source>
</reference>
<dbReference type="EMBL" id="DXFZ01000104">
    <property type="protein sequence ID" value="HIW96516.1"/>
    <property type="molecule type" value="Genomic_DNA"/>
</dbReference>
<reference evidence="3" key="2">
    <citation type="submission" date="2021-04" db="EMBL/GenBank/DDBJ databases">
        <authorList>
            <person name="Gilroy R."/>
        </authorList>
    </citation>
    <scope>NUCLEOTIDE SEQUENCE</scope>
    <source>
        <strain evidence="3">4376</strain>
    </source>
</reference>
<proteinExistence type="predicted"/>
<feature type="chain" id="PRO_5038833019" description="Secreted protein" evidence="2">
    <location>
        <begin position="21"/>
        <end position="231"/>
    </location>
</feature>
<feature type="compositionally biased region" description="Polar residues" evidence="1">
    <location>
        <begin position="58"/>
        <end position="69"/>
    </location>
</feature>
<keyword evidence="2" id="KW-0732">Signal</keyword>
<evidence type="ECO:0000256" key="2">
    <source>
        <dbReference type="SAM" id="SignalP"/>
    </source>
</evidence>
<accession>A0A9D1RXU9</accession>
<organism evidence="3 4">
    <name type="scientific">Candidatus Corynebacterium gallistercoris</name>
    <dbReference type="NCBI Taxonomy" id="2838530"/>
    <lineage>
        <taxon>Bacteria</taxon>
        <taxon>Bacillati</taxon>
        <taxon>Actinomycetota</taxon>
        <taxon>Actinomycetes</taxon>
        <taxon>Mycobacteriales</taxon>
        <taxon>Corynebacteriaceae</taxon>
        <taxon>Corynebacterium</taxon>
    </lineage>
</organism>
<feature type="signal peptide" evidence="2">
    <location>
        <begin position="1"/>
        <end position="20"/>
    </location>
</feature>